<dbReference type="PROSITE" id="PS51318">
    <property type="entry name" value="TAT"/>
    <property type="match status" value="1"/>
</dbReference>
<keyword evidence="3" id="KW-0732">Signal</keyword>
<evidence type="ECO:0000259" key="4">
    <source>
        <dbReference type="Pfam" id="PF13354"/>
    </source>
</evidence>
<reference evidence="6" key="1">
    <citation type="journal article" date="2019" name="Int. J. Syst. Evol. Microbiol.">
        <title>The Global Catalogue of Microorganisms (GCM) 10K type strain sequencing project: providing services to taxonomists for standard genome sequencing and annotation.</title>
        <authorList>
            <consortium name="The Broad Institute Genomics Platform"/>
            <consortium name="The Broad Institute Genome Sequencing Center for Infectious Disease"/>
            <person name="Wu L."/>
            <person name="Ma J."/>
        </authorList>
    </citation>
    <scope>NUCLEOTIDE SEQUENCE [LARGE SCALE GENOMIC DNA]</scope>
    <source>
        <strain evidence="6">WLHS5</strain>
    </source>
</reference>
<dbReference type="InterPro" id="IPR000871">
    <property type="entry name" value="Beta-lactam_class-A"/>
</dbReference>
<evidence type="ECO:0000256" key="2">
    <source>
        <dbReference type="ARBA" id="ARBA00030171"/>
    </source>
</evidence>
<feature type="chain" id="PRO_5045654063" description="Beta-lactamase" evidence="3">
    <location>
        <begin position="27"/>
        <end position="367"/>
    </location>
</feature>
<evidence type="ECO:0000256" key="1">
    <source>
        <dbReference type="ARBA" id="ARBA00018879"/>
    </source>
</evidence>
<dbReference type="InterPro" id="IPR012338">
    <property type="entry name" value="Beta-lactam/transpept-like"/>
</dbReference>
<keyword evidence="6" id="KW-1185">Reference proteome</keyword>
<dbReference type="SUPFAM" id="SSF56601">
    <property type="entry name" value="beta-lactamase/transpeptidase-like"/>
    <property type="match status" value="1"/>
</dbReference>
<protein>
    <recommendedName>
        <fullName evidence="1">Beta-lactamase</fullName>
    </recommendedName>
    <alternativeName>
        <fullName evidence="2">Penicillinase</fullName>
    </alternativeName>
</protein>
<dbReference type="InterPro" id="IPR006311">
    <property type="entry name" value="TAT_signal"/>
</dbReference>
<dbReference type="EMBL" id="JBHTCJ010000013">
    <property type="protein sequence ID" value="MFC7344142.1"/>
    <property type="molecule type" value="Genomic_DNA"/>
</dbReference>
<feature type="signal peptide" evidence="3">
    <location>
        <begin position="1"/>
        <end position="26"/>
    </location>
</feature>
<evidence type="ECO:0000313" key="5">
    <source>
        <dbReference type="EMBL" id="MFC7344142.1"/>
    </source>
</evidence>
<dbReference type="Proteomes" id="UP001596504">
    <property type="component" value="Unassembled WGS sequence"/>
</dbReference>
<dbReference type="PANTHER" id="PTHR35333">
    <property type="entry name" value="BETA-LACTAMASE"/>
    <property type="match status" value="1"/>
</dbReference>
<dbReference type="RefSeq" id="WP_380671682.1">
    <property type="nucleotide sequence ID" value="NZ_JBHTCJ010000013.1"/>
</dbReference>
<gene>
    <name evidence="5" type="ORF">ACFQRI_22265</name>
</gene>
<evidence type="ECO:0000256" key="3">
    <source>
        <dbReference type="SAM" id="SignalP"/>
    </source>
</evidence>
<dbReference type="PANTHER" id="PTHR35333:SF5">
    <property type="entry name" value="CONSERVED LIPOPROTEIN LPQF-RELATED"/>
    <property type="match status" value="1"/>
</dbReference>
<dbReference type="InterPro" id="IPR045155">
    <property type="entry name" value="Beta-lactam_cat"/>
</dbReference>
<proteinExistence type="predicted"/>
<name>A0ABW2LPB9_9PSEU</name>
<dbReference type="Pfam" id="PF13354">
    <property type="entry name" value="Beta-lactamase2"/>
    <property type="match status" value="1"/>
</dbReference>
<evidence type="ECO:0000313" key="6">
    <source>
        <dbReference type="Proteomes" id="UP001596504"/>
    </source>
</evidence>
<sequence length="367" mass="38997">MSMSRRSLLVAVGAATPLLLAEPSSAQSPPDLSTPEGWLSWLPANRDRVGIALDDGRGAQLAHAASAPMPLASAVKVLHLAAYAEAVVGGRLDPAEQVRVGDWERYYLPTDGGAHKLSLEHLGVPADESGYYAADPDQRVALREMVAMMITYSDSAVPDLLRDRLGTREVLAAGRSRGWARPDVRSLCAEYLFLALPETAPPPGMPTEARRSWGFAVERRYRDDPALRQRVRERLLTRPLPPWQQQTAWASATAAGAPRELAAVHRALAGGTDPVSALAREHLEAPTAGHLPPGVDGIGFKGGSLPGVLACGLSVRRTDGAIGSGGLVLHDPASGPRELRSADPALPLLLALRDAAWRDRLAAALGR</sequence>
<feature type="domain" description="Beta-lactamase class A catalytic" evidence="4">
    <location>
        <begin position="54"/>
        <end position="190"/>
    </location>
</feature>
<comment type="caution">
    <text evidence="5">The sequence shown here is derived from an EMBL/GenBank/DDBJ whole genome shotgun (WGS) entry which is preliminary data.</text>
</comment>
<accession>A0ABW2LPB9</accession>
<dbReference type="Gene3D" id="3.40.710.10">
    <property type="entry name" value="DD-peptidase/beta-lactamase superfamily"/>
    <property type="match status" value="1"/>
</dbReference>
<dbReference type="GO" id="GO:0016787">
    <property type="term" value="F:hydrolase activity"/>
    <property type="evidence" value="ECO:0007669"/>
    <property type="project" value="UniProtKB-KW"/>
</dbReference>
<keyword evidence="5" id="KW-0378">Hydrolase</keyword>
<organism evidence="5 6">
    <name type="scientific">Saccharopolyspora griseoalba</name>
    <dbReference type="NCBI Taxonomy" id="1431848"/>
    <lineage>
        <taxon>Bacteria</taxon>
        <taxon>Bacillati</taxon>
        <taxon>Actinomycetota</taxon>
        <taxon>Actinomycetes</taxon>
        <taxon>Pseudonocardiales</taxon>
        <taxon>Pseudonocardiaceae</taxon>
        <taxon>Saccharopolyspora</taxon>
    </lineage>
</organism>